<evidence type="ECO:0000313" key="2">
    <source>
        <dbReference type="Proteomes" id="UP000559256"/>
    </source>
</evidence>
<sequence>MLSLPNELLGEILENVERLNDRKSLRLTCSRLAFILRPFVLKEITLNIQKYKLIPGFSLLRALASPDNVYSQCVRTLYIDSLSPSYFPDPEFKEKEKACRHTYELHDLAREWVSDGEDQPTREYEELRTLLKPALESLKDLVAVHWRWYHKDEWAMEPVMQLLPSFRSLREFSFCAPLLRRAIPFPEINTNLKVLSIDISLPTHSSSFEFIAPLIRHLLSRSKCLSSLHFDVKCLGLDPSSLLNFSTLGSPQRSLITHLSLGGWLRQAFEIPNYFPNLTSLQLRSHYGNTLEPLFSGLRSKQIHLRSLVLDFLTEPVLDYIGTYSGLEVLSLNGPKWYRHTYSQNADRFYQEILPLHNDSLVKLEMEPEFESRWCFGENNVEAISSCRNLRVLSVRVGYSGLPKPKESYPFSYVFAGSSDEAANPVHLLLQTVSSKLPDLHTLYIDSARDPSYAHDHSDFIIQGAQRCRAVRSYIEASIKDPLVENGPKLEPREDPYDLEVLKWVRIFVGREKMKLVAKLGTSTDGGSLPAPHFGNVKSSRLRTVVDSMKKRLSLGRNPR</sequence>
<protein>
    <recommendedName>
        <fullName evidence="3">F-box domain-containing protein</fullName>
    </recommendedName>
</protein>
<name>A0A8H5LMF8_9AGAR</name>
<dbReference type="Proteomes" id="UP000559256">
    <property type="component" value="Unassembled WGS sequence"/>
</dbReference>
<reference evidence="1 2" key="1">
    <citation type="journal article" date="2020" name="ISME J.">
        <title>Uncovering the hidden diversity of litter-decomposition mechanisms in mushroom-forming fungi.</title>
        <authorList>
            <person name="Floudas D."/>
            <person name="Bentzer J."/>
            <person name="Ahren D."/>
            <person name="Johansson T."/>
            <person name="Persson P."/>
            <person name="Tunlid A."/>
        </authorList>
    </citation>
    <scope>NUCLEOTIDE SEQUENCE [LARGE SCALE GENOMIC DNA]</scope>
    <source>
        <strain evidence="1 2">CBS 291.85</strain>
    </source>
</reference>
<gene>
    <name evidence="1" type="ORF">D9758_007032</name>
</gene>
<dbReference type="EMBL" id="JAACJM010000036">
    <property type="protein sequence ID" value="KAF5362960.1"/>
    <property type="molecule type" value="Genomic_DNA"/>
</dbReference>
<comment type="caution">
    <text evidence="1">The sequence shown here is derived from an EMBL/GenBank/DDBJ whole genome shotgun (WGS) entry which is preliminary data.</text>
</comment>
<dbReference type="AlphaFoldDB" id="A0A8H5LMF8"/>
<dbReference type="OrthoDB" id="3541472at2759"/>
<dbReference type="SUPFAM" id="SSF52047">
    <property type="entry name" value="RNI-like"/>
    <property type="match status" value="1"/>
</dbReference>
<dbReference type="Gene3D" id="3.80.10.10">
    <property type="entry name" value="Ribonuclease Inhibitor"/>
    <property type="match status" value="1"/>
</dbReference>
<dbReference type="InterPro" id="IPR032675">
    <property type="entry name" value="LRR_dom_sf"/>
</dbReference>
<accession>A0A8H5LMF8</accession>
<organism evidence="1 2">
    <name type="scientific">Tetrapyrgos nigripes</name>
    <dbReference type="NCBI Taxonomy" id="182062"/>
    <lineage>
        <taxon>Eukaryota</taxon>
        <taxon>Fungi</taxon>
        <taxon>Dikarya</taxon>
        <taxon>Basidiomycota</taxon>
        <taxon>Agaricomycotina</taxon>
        <taxon>Agaricomycetes</taxon>
        <taxon>Agaricomycetidae</taxon>
        <taxon>Agaricales</taxon>
        <taxon>Marasmiineae</taxon>
        <taxon>Marasmiaceae</taxon>
        <taxon>Tetrapyrgos</taxon>
    </lineage>
</organism>
<keyword evidence="2" id="KW-1185">Reference proteome</keyword>
<evidence type="ECO:0000313" key="1">
    <source>
        <dbReference type="EMBL" id="KAF5362960.1"/>
    </source>
</evidence>
<evidence type="ECO:0008006" key="3">
    <source>
        <dbReference type="Google" id="ProtNLM"/>
    </source>
</evidence>
<proteinExistence type="predicted"/>